<name>A0A2A2JLX9_9BILA</name>
<protein>
    <recommendedName>
        <fullName evidence="1">POLQ-like helical domain-containing protein</fullName>
    </recommendedName>
</protein>
<comment type="caution">
    <text evidence="2">The sequence shown here is derived from an EMBL/GenBank/DDBJ whole genome shotgun (WGS) entry which is preliminary data.</text>
</comment>
<sequence length="390" mass="45331">MIREAYLVISRAEMRDAMNVMRDYDCEPKIDSMNYARVFLEAIHTNLASNLELLQELWEQKFFASSVSHIDLVETLKNDWMIECEKTNLHPSQPETSFETGIYSCTSIGRATADAALRTDISLFILHDLDRANQLMVLANELHLVYLVTPSNAIFWESREEWANLESIYKQLNDDEKKVAKLAHVKESFLHQRASGDKNGQKPKEEVVYEHNRFFCSLALYRLISEEPFDDVAKQFKLSRGELEILQQQSAQYATKILPFCREMEWHHLLILLKDLPFRIAFGVRNELNELVQIRGIDQKRARALFSDGFDSWAKILWASSDRISTALTQTFPMFNCSYKFEWLVGEEPLPLPEAAVRIQQRAKELLESRLREQGFDTSRLKHMLDNVTG</sequence>
<dbReference type="Proteomes" id="UP000218231">
    <property type="component" value="Unassembled WGS sequence"/>
</dbReference>
<evidence type="ECO:0000259" key="1">
    <source>
        <dbReference type="Pfam" id="PF21099"/>
    </source>
</evidence>
<dbReference type="GO" id="GO:0006261">
    <property type="term" value="P:DNA-templated DNA replication"/>
    <property type="evidence" value="ECO:0007669"/>
    <property type="project" value="InterPro"/>
</dbReference>
<dbReference type="InterPro" id="IPR048960">
    <property type="entry name" value="POLQ-like_helical"/>
</dbReference>
<dbReference type="SUPFAM" id="SSF158702">
    <property type="entry name" value="Sec63 N-terminal domain-like"/>
    <property type="match status" value="1"/>
</dbReference>
<evidence type="ECO:0000313" key="2">
    <source>
        <dbReference type="EMBL" id="PAV62806.1"/>
    </source>
</evidence>
<dbReference type="EMBL" id="LIAE01010346">
    <property type="protein sequence ID" value="PAV62806.1"/>
    <property type="molecule type" value="Genomic_DNA"/>
</dbReference>
<dbReference type="GO" id="GO:0097681">
    <property type="term" value="P:double-strand break repair via alternative nonhomologous end joining"/>
    <property type="evidence" value="ECO:0007669"/>
    <property type="project" value="TreeGrafter"/>
</dbReference>
<dbReference type="InterPro" id="IPR002298">
    <property type="entry name" value="DNA_polymerase_A"/>
</dbReference>
<dbReference type="AlphaFoldDB" id="A0A2A2JLX9"/>
<dbReference type="Gene3D" id="1.10.3380.20">
    <property type="match status" value="1"/>
</dbReference>
<dbReference type="PANTHER" id="PTHR10133:SF62">
    <property type="entry name" value="DNA POLYMERASE THETA"/>
    <property type="match status" value="1"/>
</dbReference>
<accession>A0A2A2JLX9</accession>
<feature type="domain" description="POLQ-like helical" evidence="1">
    <location>
        <begin position="122"/>
        <end position="279"/>
    </location>
</feature>
<dbReference type="PANTHER" id="PTHR10133">
    <property type="entry name" value="DNA POLYMERASE I"/>
    <property type="match status" value="1"/>
</dbReference>
<proteinExistence type="predicted"/>
<organism evidence="2 3">
    <name type="scientific">Diploscapter pachys</name>
    <dbReference type="NCBI Taxonomy" id="2018661"/>
    <lineage>
        <taxon>Eukaryota</taxon>
        <taxon>Metazoa</taxon>
        <taxon>Ecdysozoa</taxon>
        <taxon>Nematoda</taxon>
        <taxon>Chromadorea</taxon>
        <taxon>Rhabditida</taxon>
        <taxon>Rhabditina</taxon>
        <taxon>Rhabditomorpha</taxon>
        <taxon>Rhabditoidea</taxon>
        <taxon>Rhabditidae</taxon>
        <taxon>Diploscapter</taxon>
    </lineage>
</organism>
<keyword evidence="3" id="KW-1185">Reference proteome</keyword>
<dbReference type="STRING" id="2018661.A0A2A2JLX9"/>
<dbReference type="Pfam" id="PF21099">
    <property type="entry name" value="POLQ_helical"/>
    <property type="match status" value="1"/>
</dbReference>
<dbReference type="OrthoDB" id="2320933at2759"/>
<evidence type="ECO:0000313" key="3">
    <source>
        <dbReference type="Proteomes" id="UP000218231"/>
    </source>
</evidence>
<reference evidence="2 3" key="1">
    <citation type="journal article" date="2017" name="Curr. Biol.">
        <title>Genome architecture and evolution of a unichromosomal asexual nematode.</title>
        <authorList>
            <person name="Fradin H."/>
            <person name="Zegar C."/>
            <person name="Gutwein M."/>
            <person name="Lucas J."/>
            <person name="Kovtun M."/>
            <person name="Corcoran D."/>
            <person name="Baugh L.R."/>
            <person name="Kiontke K."/>
            <person name="Gunsalus K."/>
            <person name="Fitch D.H."/>
            <person name="Piano F."/>
        </authorList>
    </citation>
    <scope>NUCLEOTIDE SEQUENCE [LARGE SCALE GENOMIC DNA]</scope>
    <source>
        <strain evidence="2">PF1309</strain>
    </source>
</reference>
<gene>
    <name evidence="2" type="ORF">WR25_23434</name>
</gene>
<dbReference type="GO" id="GO:0003887">
    <property type="term" value="F:DNA-directed DNA polymerase activity"/>
    <property type="evidence" value="ECO:0007669"/>
    <property type="project" value="InterPro"/>
</dbReference>